<evidence type="ECO:0000313" key="2">
    <source>
        <dbReference type="Proteomes" id="UP000784128"/>
    </source>
</evidence>
<protein>
    <submittedName>
        <fullName evidence="1">Ribbon-helix-helix protein, CopG family</fullName>
    </submittedName>
</protein>
<name>A0ABS5U3J9_9BACT</name>
<evidence type="ECO:0000313" key="1">
    <source>
        <dbReference type="EMBL" id="MBT1070243.1"/>
    </source>
</evidence>
<reference evidence="1 2" key="1">
    <citation type="submission" date="2021-05" db="EMBL/GenBank/DDBJ databases">
        <title>The draft genome of Geobacter chapellei DSM 13688.</title>
        <authorList>
            <person name="Xu Z."/>
            <person name="Masuda Y."/>
            <person name="Itoh H."/>
            <person name="Senoo K."/>
        </authorList>
    </citation>
    <scope>NUCLEOTIDE SEQUENCE [LARGE SCALE GENOMIC DNA]</scope>
    <source>
        <strain evidence="1 2">DSM 13688</strain>
    </source>
</reference>
<dbReference type="RefSeq" id="WP_214295955.1">
    <property type="nucleotide sequence ID" value="NZ_JAHDYS010000001.1"/>
</dbReference>
<dbReference type="EMBL" id="JAHDYS010000001">
    <property type="protein sequence ID" value="MBT1070243.1"/>
    <property type="molecule type" value="Genomic_DNA"/>
</dbReference>
<gene>
    <name evidence="1" type="ORF">KJB30_00415</name>
</gene>
<accession>A0ABS5U3J9</accession>
<proteinExistence type="predicted"/>
<keyword evidence="2" id="KW-1185">Reference proteome</keyword>
<comment type="caution">
    <text evidence="1">The sequence shown here is derived from an EMBL/GenBank/DDBJ whole genome shotgun (WGS) entry which is preliminary data.</text>
</comment>
<sequence length="62" mass="7244">MREKLYTMTKSTIISARISDDEMESVAKLMEETDMTASQLMRKAFRLMIERFKETGQLHSTP</sequence>
<organism evidence="1 2">
    <name type="scientific">Pelotalea chapellei</name>
    <dbReference type="NCBI Taxonomy" id="44671"/>
    <lineage>
        <taxon>Bacteria</taxon>
        <taxon>Pseudomonadati</taxon>
        <taxon>Thermodesulfobacteriota</taxon>
        <taxon>Desulfuromonadia</taxon>
        <taxon>Geobacterales</taxon>
        <taxon>Geobacteraceae</taxon>
        <taxon>Pelotalea</taxon>
    </lineage>
</organism>
<dbReference type="Proteomes" id="UP000784128">
    <property type="component" value="Unassembled WGS sequence"/>
</dbReference>